<name>A0A7G9L4K4_9SPHN</name>
<evidence type="ECO:0000313" key="2">
    <source>
        <dbReference type="Proteomes" id="UP000515861"/>
    </source>
</evidence>
<organism evidence="1 2">
    <name type="scientific">Sphingomonas sabuli</name>
    <dbReference type="NCBI Taxonomy" id="2764186"/>
    <lineage>
        <taxon>Bacteria</taxon>
        <taxon>Pseudomonadati</taxon>
        <taxon>Pseudomonadota</taxon>
        <taxon>Alphaproteobacteria</taxon>
        <taxon>Sphingomonadales</taxon>
        <taxon>Sphingomonadaceae</taxon>
        <taxon>Sphingomonas</taxon>
    </lineage>
</organism>
<reference evidence="1 2" key="1">
    <citation type="submission" date="2020-08" db="EMBL/GenBank/DDBJ databases">
        <title>Sphingomonas sp. sand1-3 16S ribosomal RNA gene Genome sequencing and assembly.</title>
        <authorList>
            <person name="Kang M."/>
        </authorList>
    </citation>
    <scope>NUCLEOTIDE SEQUENCE [LARGE SCALE GENOMIC DNA]</scope>
    <source>
        <strain evidence="2">sand1-3</strain>
    </source>
</reference>
<accession>A0A7G9L4K4</accession>
<dbReference type="EMBL" id="CP060697">
    <property type="protein sequence ID" value="QNM83553.1"/>
    <property type="molecule type" value="Genomic_DNA"/>
</dbReference>
<dbReference type="Proteomes" id="UP000515861">
    <property type="component" value="Chromosome"/>
</dbReference>
<dbReference type="Gene3D" id="1.25.40.10">
    <property type="entry name" value="Tetratricopeptide repeat domain"/>
    <property type="match status" value="1"/>
</dbReference>
<evidence type="ECO:0008006" key="3">
    <source>
        <dbReference type="Google" id="ProtNLM"/>
    </source>
</evidence>
<sequence>MTRVTVAARIVSADPAGAARLAPDIPPVLAAGAMAEVGAAAAQAAPPPPQTAQKLRRLAAIAPLNIEPYLVGAALASRADDLARAETLLTEARLRQPRSAAARYLLADTLMRENKVIGAVQEMAVVSRLLPGTAVQLVPALADYARTPGARDELAAVIRANPLLKRPLLNALAADPANADLSLALAGTDARSSDPQDKEWKTRLIRGLIDGGDYPAAYALWRRFAGVAGDTQPLLYNGTFQRGPAPPPFDWSYTTGNAGGGFAEPADGRLRVLYYGRENMALAAQTLLLAPGAYTFQAPVSGTAAEGALAWTLVCAGSSAPLMTLPVGKGDSARFTIPNGCTAQTLTLKGTASDMAQDSDLRIGPVVIARAAR</sequence>
<protein>
    <recommendedName>
        <fullName evidence="3">Tetratricopeptide repeat protein</fullName>
    </recommendedName>
</protein>
<proteinExistence type="predicted"/>
<dbReference type="RefSeq" id="WP_187480508.1">
    <property type="nucleotide sequence ID" value="NZ_CP060697.1"/>
</dbReference>
<dbReference type="KEGG" id="ssau:H8M03_04275"/>
<keyword evidence="2" id="KW-1185">Reference proteome</keyword>
<evidence type="ECO:0000313" key="1">
    <source>
        <dbReference type="EMBL" id="QNM83553.1"/>
    </source>
</evidence>
<dbReference type="InterPro" id="IPR011990">
    <property type="entry name" value="TPR-like_helical_dom_sf"/>
</dbReference>
<dbReference type="AlphaFoldDB" id="A0A7G9L4K4"/>
<gene>
    <name evidence="1" type="ORF">H8M03_04275</name>
</gene>